<keyword evidence="4" id="KW-0443">Lipid metabolism</keyword>
<comment type="function">
    <text evidence="9">Catalyzes the first step in the biosynthesis of ornithine lipids, which are phosphorus-free membrane lipids. Catalyzes the 3-hydroxyacyl-acyl carrier protein-dependent acylation of ornithine to form lyso-ornithine lipid (LOL).</text>
</comment>
<evidence type="ECO:0000313" key="12">
    <source>
        <dbReference type="Proteomes" id="UP000183076"/>
    </source>
</evidence>
<dbReference type="GO" id="GO:0043810">
    <property type="term" value="F:ornithine-acyl [acyl carrier protein] N-acyltransferase activity"/>
    <property type="evidence" value="ECO:0007669"/>
    <property type="project" value="UniProtKB-EC"/>
</dbReference>
<evidence type="ECO:0000256" key="2">
    <source>
        <dbReference type="ARBA" id="ARBA00022516"/>
    </source>
</evidence>
<evidence type="ECO:0000256" key="7">
    <source>
        <dbReference type="ARBA" id="ARBA00039058"/>
    </source>
</evidence>
<dbReference type="GO" id="GO:0006629">
    <property type="term" value="P:lipid metabolic process"/>
    <property type="evidence" value="ECO:0007669"/>
    <property type="project" value="UniProtKB-KW"/>
</dbReference>
<dbReference type="Pfam" id="PF13444">
    <property type="entry name" value="Acetyltransf_5"/>
    <property type="match status" value="1"/>
</dbReference>
<evidence type="ECO:0000256" key="1">
    <source>
        <dbReference type="ARBA" id="ARBA00005189"/>
    </source>
</evidence>
<dbReference type="PANTHER" id="PTHR37323:SF1">
    <property type="entry name" value="L-ORNITHINE N(ALPHA)-ACYLTRANSFERASE"/>
    <property type="match status" value="1"/>
</dbReference>
<evidence type="ECO:0000256" key="5">
    <source>
        <dbReference type="ARBA" id="ARBA00023315"/>
    </source>
</evidence>
<dbReference type="EC" id="2.3.2.30" evidence="7"/>
<evidence type="ECO:0000256" key="3">
    <source>
        <dbReference type="ARBA" id="ARBA00022679"/>
    </source>
</evidence>
<comment type="similarity">
    <text evidence="6">Belongs to the acetyltransferase family. OlsB subfamily.</text>
</comment>
<dbReference type="AlphaFoldDB" id="A0A1H2T2I8"/>
<keyword evidence="5 11" id="KW-0012">Acyltransferase</keyword>
<accession>A0A1H2T2I8</accession>
<dbReference type="EMBL" id="FNNB01000002">
    <property type="protein sequence ID" value="SDW38081.1"/>
    <property type="molecule type" value="Genomic_DNA"/>
</dbReference>
<dbReference type="Proteomes" id="UP000183076">
    <property type="component" value="Unassembled WGS sequence"/>
</dbReference>
<proteinExistence type="inferred from homology"/>
<dbReference type="InterPro" id="IPR052351">
    <property type="entry name" value="Ornithine_N-alpha-AT"/>
</dbReference>
<sequence>MTVPQGAVIKPLLRGPYRAYCATTPEDIDAAQALRARAFGLVQPRDIDGFDAQKHHILVRHQGSGDLLCCYRIGLMEGASLDQSYAAQFYDLTKLAYFPGAMMELGRFCLAPGVTDPDVVRMAWAALAQFVDAHRVALLFGCTSFKGTDPAPYSDVMALLHSRHLAPLHWQPQVKAPDTVGFVERTLDKPAEKAALQMLPPLLRSYLMMGGWVSDHAVIDHQMNTLHVFTGLEIAAIPEGRKRLLRGAT</sequence>
<dbReference type="STRING" id="60137.SAMN04488041_10239"/>
<dbReference type="RefSeq" id="WP_244268832.1">
    <property type="nucleotide sequence ID" value="NZ_CP160849.1"/>
</dbReference>
<organism evidence="11 12">
    <name type="scientific">Sulfitobacter pontiacus</name>
    <dbReference type="NCBI Taxonomy" id="60137"/>
    <lineage>
        <taxon>Bacteria</taxon>
        <taxon>Pseudomonadati</taxon>
        <taxon>Pseudomonadota</taxon>
        <taxon>Alphaproteobacteria</taxon>
        <taxon>Rhodobacterales</taxon>
        <taxon>Roseobacteraceae</taxon>
        <taxon>Sulfitobacter</taxon>
    </lineage>
</organism>
<keyword evidence="2" id="KW-0444">Lipid biosynthesis</keyword>
<comment type="pathway">
    <text evidence="1">Lipid metabolism.</text>
</comment>
<reference evidence="12" key="1">
    <citation type="submission" date="2016-10" db="EMBL/GenBank/DDBJ databases">
        <authorList>
            <person name="Varghese N."/>
            <person name="Submissions S."/>
        </authorList>
    </citation>
    <scope>NUCLEOTIDE SEQUENCE [LARGE SCALE GENOMIC DNA]</scope>
    <source>
        <strain evidence="12">DSM 10014</strain>
    </source>
</reference>
<dbReference type="GeneID" id="94022239"/>
<dbReference type="PANTHER" id="PTHR37323">
    <property type="entry name" value="GCN5-RELATED N-ACETYLTRANSFERASE"/>
    <property type="match status" value="1"/>
</dbReference>
<evidence type="ECO:0000256" key="9">
    <source>
        <dbReference type="ARBA" id="ARBA00045724"/>
    </source>
</evidence>
<name>A0A1H2T2I8_9RHOB</name>
<dbReference type="InterPro" id="IPR016181">
    <property type="entry name" value="Acyl_CoA_acyltransferase"/>
</dbReference>
<evidence type="ECO:0000256" key="8">
    <source>
        <dbReference type="ARBA" id="ARBA00039866"/>
    </source>
</evidence>
<evidence type="ECO:0000256" key="6">
    <source>
        <dbReference type="ARBA" id="ARBA00038095"/>
    </source>
</evidence>
<dbReference type="SUPFAM" id="SSF55729">
    <property type="entry name" value="Acyl-CoA N-acyltransferases (Nat)"/>
    <property type="match status" value="1"/>
</dbReference>
<dbReference type="Gene3D" id="3.40.630.30">
    <property type="match status" value="1"/>
</dbReference>
<comment type="catalytic activity">
    <reaction evidence="10">
        <text>a (3R)-hydroxyacyl-[ACP] + L-ornithine = a lyso-ornithine lipid + holo-[ACP] + H(+)</text>
        <dbReference type="Rhea" id="RHEA:20633"/>
        <dbReference type="Rhea" id="RHEA-COMP:9685"/>
        <dbReference type="Rhea" id="RHEA-COMP:9945"/>
        <dbReference type="ChEBI" id="CHEBI:15378"/>
        <dbReference type="ChEBI" id="CHEBI:46911"/>
        <dbReference type="ChEBI" id="CHEBI:64479"/>
        <dbReference type="ChEBI" id="CHEBI:78827"/>
        <dbReference type="ChEBI" id="CHEBI:138482"/>
        <dbReference type="EC" id="2.3.2.30"/>
    </reaction>
    <physiologicalReaction direction="left-to-right" evidence="10">
        <dbReference type="Rhea" id="RHEA:20634"/>
    </physiologicalReaction>
</comment>
<evidence type="ECO:0000256" key="4">
    <source>
        <dbReference type="ARBA" id="ARBA00023098"/>
    </source>
</evidence>
<protein>
    <recommendedName>
        <fullName evidence="8">L-ornithine N(alpha)-acyltransferase</fullName>
        <ecNumber evidence="7">2.3.2.30</ecNumber>
    </recommendedName>
</protein>
<keyword evidence="3 11" id="KW-0808">Transferase</keyword>
<gene>
    <name evidence="11" type="ORF">SAMN04488041_10239</name>
</gene>
<evidence type="ECO:0000256" key="10">
    <source>
        <dbReference type="ARBA" id="ARBA00047785"/>
    </source>
</evidence>
<evidence type="ECO:0000313" key="11">
    <source>
        <dbReference type="EMBL" id="SDW38081.1"/>
    </source>
</evidence>